<comment type="caution">
    <text evidence="2">The sequence shown here is derived from an EMBL/GenBank/DDBJ whole genome shotgun (WGS) entry which is preliminary data.</text>
</comment>
<feature type="compositionally biased region" description="Basic and acidic residues" evidence="1">
    <location>
        <begin position="65"/>
        <end position="79"/>
    </location>
</feature>
<evidence type="ECO:0008006" key="4">
    <source>
        <dbReference type="Google" id="ProtNLM"/>
    </source>
</evidence>
<evidence type="ECO:0000313" key="2">
    <source>
        <dbReference type="EMBL" id="GGD55912.1"/>
    </source>
</evidence>
<evidence type="ECO:0000313" key="3">
    <source>
        <dbReference type="Proteomes" id="UP000614272"/>
    </source>
</evidence>
<accession>A0ABQ1R5T3</accession>
<feature type="region of interest" description="Disordered" evidence="1">
    <location>
        <begin position="31"/>
        <end position="91"/>
    </location>
</feature>
<organism evidence="2 3">
    <name type="scientific">Lacimicrobium alkaliphilum</name>
    <dbReference type="NCBI Taxonomy" id="1526571"/>
    <lineage>
        <taxon>Bacteria</taxon>
        <taxon>Pseudomonadati</taxon>
        <taxon>Pseudomonadota</taxon>
        <taxon>Gammaproteobacteria</taxon>
        <taxon>Alteromonadales</taxon>
        <taxon>Alteromonadaceae</taxon>
        <taxon>Lacimicrobium</taxon>
    </lineage>
</organism>
<keyword evidence="3" id="KW-1185">Reference proteome</keyword>
<dbReference type="RefSeq" id="WP_099033883.1">
    <property type="nucleotide sequence ID" value="NZ_BMGJ01000003.1"/>
</dbReference>
<sequence>MKALSSYQQAILTELGIVQWQLRSPEHLAFSRDESLSQTAAVSAPSERPEQEPPIAATSPASQPEADRPLTDNHTDSDKMPAAVSAPNPCEMVDNQHPMFKDIQLALKSQQRTEEWQWQIGDTLSFDGNTLCAPTPQILAHSPELKRQLWQLLQQHL</sequence>
<evidence type="ECO:0000256" key="1">
    <source>
        <dbReference type="SAM" id="MobiDB-lite"/>
    </source>
</evidence>
<protein>
    <recommendedName>
        <fullName evidence="4">DNA polymerase III subunit psi</fullName>
    </recommendedName>
</protein>
<name>A0ABQ1R5T3_9ALTE</name>
<dbReference type="EMBL" id="BMGJ01000003">
    <property type="protein sequence ID" value="GGD55912.1"/>
    <property type="molecule type" value="Genomic_DNA"/>
</dbReference>
<gene>
    <name evidence="2" type="ORF">GCM10011357_09390</name>
</gene>
<dbReference type="Proteomes" id="UP000614272">
    <property type="component" value="Unassembled WGS sequence"/>
</dbReference>
<reference evidence="3" key="1">
    <citation type="journal article" date="2019" name="Int. J. Syst. Evol. Microbiol.">
        <title>The Global Catalogue of Microorganisms (GCM) 10K type strain sequencing project: providing services to taxonomists for standard genome sequencing and annotation.</title>
        <authorList>
            <consortium name="The Broad Institute Genomics Platform"/>
            <consortium name="The Broad Institute Genome Sequencing Center for Infectious Disease"/>
            <person name="Wu L."/>
            <person name="Ma J."/>
        </authorList>
    </citation>
    <scope>NUCLEOTIDE SEQUENCE [LARGE SCALE GENOMIC DNA]</scope>
    <source>
        <strain evidence="3">CGMCC 1.12923</strain>
    </source>
</reference>
<proteinExistence type="predicted"/>